<protein>
    <submittedName>
        <fullName evidence="1">Uncharacterized protein</fullName>
    </submittedName>
</protein>
<dbReference type="EMBL" id="BQKI01000084">
    <property type="protein sequence ID" value="GJN32561.1"/>
    <property type="molecule type" value="Genomic_DNA"/>
</dbReference>
<dbReference type="Proteomes" id="UP001054889">
    <property type="component" value="Unassembled WGS sequence"/>
</dbReference>
<reference evidence="1" key="2">
    <citation type="submission" date="2021-12" db="EMBL/GenBank/DDBJ databases">
        <title>Resequencing data analysis of finger millet.</title>
        <authorList>
            <person name="Hatakeyama M."/>
            <person name="Aluri S."/>
            <person name="Balachadran M.T."/>
            <person name="Sivarajan S.R."/>
            <person name="Poveda L."/>
            <person name="Shimizu-Inatsugi R."/>
            <person name="Schlapbach R."/>
            <person name="Sreeman S.M."/>
            <person name="Shimizu K.K."/>
        </authorList>
    </citation>
    <scope>NUCLEOTIDE SEQUENCE</scope>
</reference>
<proteinExistence type="predicted"/>
<gene>
    <name evidence="1" type="primary">gb21075</name>
    <name evidence="1" type="ORF">PR202_gb21075</name>
</gene>
<reference evidence="1" key="1">
    <citation type="journal article" date="2018" name="DNA Res.">
        <title>Multiple hybrid de novo genome assembly of finger millet, an orphan allotetraploid crop.</title>
        <authorList>
            <person name="Hatakeyama M."/>
            <person name="Aluri S."/>
            <person name="Balachadran M.T."/>
            <person name="Sivarajan S.R."/>
            <person name="Patrignani A."/>
            <person name="Gruter S."/>
            <person name="Poveda L."/>
            <person name="Shimizu-Inatsugi R."/>
            <person name="Baeten J."/>
            <person name="Francoijs K.J."/>
            <person name="Nataraja K.N."/>
            <person name="Reddy Y.A.N."/>
            <person name="Phadnis S."/>
            <person name="Ravikumar R.L."/>
            <person name="Schlapbach R."/>
            <person name="Sreeman S.M."/>
            <person name="Shimizu K.K."/>
        </authorList>
    </citation>
    <scope>NUCLEOTIDE SEQUENCE</scope>
</reference>
<organism evidence="1 2">
    <name type="scientific">Eleusine coracana subsp. coracana</name>
    <dbReference type="NCBI Taxonomy" id="191504"/>
    <lineage>
        <taxon>Eukaryota</taxon>
        <taxon>Viridiplantae</taxon>
        <taxon>Streptophyta</taxon>
        <taxon>Embryophyta</taxon>
        <taxon>Tracheophyta</taxon>
        <taxon>Spermatophyta</taxon>
        <taxon>Magnoliopsida</taxon>
        <taxon>Liliopsida</taxon>
        <taxon>Poales</taxon>
        <taxon>Poaceae</taxon>
        <taxon>PACMAD clade</taxon>
        <taxon>Chloridoideae</taxon>
        <taxon>Cynodonteae</taxon>
        <taxon>Eleusininae</taxon>
        <taxon>Eleusine</taxon>
    </lineage>
</organism>
<keyword evidence="2" id="KW-1185">Reference proteome</keyword>
<evidence type="ECO:0000313" key="1">
    <source>
        <dbReference type="EMBL" id="GJN32561.1"/>
    </source>
</evidence>
<dbReference type="AlphaFoldDB" id="A0AAV5FCB0"/>
<accession>A0AAV5FCB0</accession>
<sequence length="102" mass="11008">MPSRHDRQSSGGMSSMHCASPYTVCSVFSRDHDHGASPAANLSGRLAAVSARAFNSLMTSLSNRAVAAWGTGFGLVMSTHSGELLKVERKSWSEKRSWYSSE</sequence>
<evidence type="ECO:0000313" key="2">
    <source>
        <dbReference type="Proteomes" id="UP001054889"/>
    </source>
</evidence>
<name>A0AAV5FCB0_ELECO</name>
<comment type="caution">
    <text evidence="1">The sequence shown here is derived from an EMBL/GenBank/DDBJ whole genome shotgun (WGS) entry which is preliminary data.</text>
</comment>